<dbReference type="GO" id="GO:0005886">
    <property type="term" value="C:plasma membrane"/>
    <property type="evidence" value="ECO:0007669"/>
    <property type="project" value="UniProtKB-SubCell"/>
</dbReference>
<protein>
    <recommendedName>
        <fullName evidence="12">Polyamine export protein</fullName>
    </recommendedName>
</protein>
<feature type="domain" description="CBS" evidence="16">
    <location>
        <begin position="281"/>
        <end position="339"/>
    </location>
</feature>
<dbReference type="InterPro" id="IPR036318">
    <property type="entry name" value="FAD-bd_PCMH-like_sf"/>
</dbReference>
<evidence type="ECO:0000256" key="3">
    <source>
        <dbReference type="ARBA" id="ARBA00022475"/>
    </source>
</evidence>
<feature type="domain" description="CNNM transmembrane" evidence="17">
    <location>
        <begin position="1"/>
        <end position="195"/>
    </location>
</feature>
<comment type="caution">
    <text evidence="18">The sequence shown here is derived from an EMBL/GenBank/DDBJ whole genome shotgun (WGS) entry which is preliminary data.</text>
</comment>
<gene>
    <name evidence="18" type="ORF">EPT53_03105</name>
</gene>
<keyword evidence="8 13" id="KW-0129">CBS domain</keyword>
<dbReference type="InterPro" id="IPR044751">
    <property type="entry name" value="Ion_transp-like_CBS"/>
</dbReference>
<dbReference type="RefSeq" id="WP_129490672.1">
    <property type="nucleotide sequence ID" value="NZ_SBAP01000006.1"/>
</dbReference>
<evidence type="ECO:0000256" key="4">
    <source>
        <dbReference type="ARBA" id="ARBA00022519"/>
    </source>
</evidence>
<comment type="similarity">
    <text evidence="11">Belongs to the UPF0053 family. PaeA subfamily.</text>
</comment>
<dbReference type="InterPro" id="IPR016169">
    <property type="entry name" value="FAD-bd_PCMH_sub2"/>
</dbReference>
<sequence>MSVFIKLLLIFLLVACGAFFAISEIALAGARKLKLHTLMEEGDRRAEKILKIQENSGDFFAVVQIGINAASILGGSLGASIIQDILTQIPWLAPLRHMGNIISFLFITFLFIQFADLIPKRIAMVYPERIALRTINLMLLLIFLLKPVIKIINVVANFIFRIFHIDSARNETVTYDDIFAVVDAGAESGVLQEKEHSLIENIFELDSRWVSSIMTTRDEISYLALDDTEEELREKIMDYPHNKFLITASDIDSILGYITSKDLLPSIMLNQKPISELIKNYRKNLLILPNTLTLSETLDRFNEAQDDFAIILNEYGLVVGLVTMKDVVNTLMGDIVFQSSEDQQIIERDEHSWLIDGVTPIEDVKKVLERIEKFPEEDSYESIAGFLMYMLKMIPKRGARLEFMNYQFEIVDVDNFKIDQILVIDTLEKEEKEIEEETTESH</sequence>
<reference evidence="18 19" key="1">
    <citation type="submission" date="2019-01" db="EMBL/GenBank/DDBJ databases">
        <title>Fusobacterium necrophorum Isolated From the Uterus of Dairy Cows.</title>
        <authorList>
            <person name="Francis A.M."/>
        </authorList>
    </citation>
    <scope>NUCLEOTIDE SEQUENCE [LARGE SCALE GENOMIC DNA]</scope>
    <source>
        <strain evidence="18 19">KG35</strain>
    </source>
</reference>
<feature type="transmembrane region" description="Helical" evidence="15">
    <location>
        <begin position="130"/>
        <end position="149"/>
    </location>
</feature>
<comment type="function">
    <text evidence="10">Involved in cadaverine and putrescine tolerance in stationary phase. May facilitate the efflux of both cadaverine and putrescine from the cytoplasm, reducing potentially toxic levels under certain stress conditions.</text>
</comment>
<dbReference type="Pfam" id="PF00571">
    <property type="entry name" value="CBS"/>
    <property type="match status" value="1"/>
</dbReference>
<evidence type="ECO:0000256" key="1">
    <source>
        <dbReference type="ARBA" id="ARBA00004429"/>
    </source>
</evidence>
<accession>A0A4Q2L021</accession>
<evidence type="ECO:0000256" key="15">
    <source>
        <dbReference type="SAM" id="Phobius"/>
    </source>
</evidence>
<dbReference type="GO" id="GO:0050660">
    <property type="term" value="F:flavin adenine dinucleotide binding"/>
    <property type="evidence" value="ECO:0007669"/>
    <property type="project" value="InterPro"/>
</dbReference>
<evidence type="ECO:0000256" key="7">
    <source>
        <dbReference type="ARBA" id="ARBA00022989"/>
    </source>
</evidence>
<feature type="transmembrane region" description="Helical" evidence="15">
    <location>
        <begin position="101"/>
        <end position="118"/>
    </location>
</feature>
<keyword evidence="3" id="KW-1003">Cell membrane</keyword>
<dbReference type="PANTHER" id="PTHR22777">
    <property type="entry name" value="HEMOLYSIN-RELATED"/>
    <property type="match status" value="1"/>
</dbReference>
<dbReference type="PROSITE" id="PS51371">
    <property type="entry name" value="CBS"/>
    <property type="match status" value="2"/>
</dbReference>
<evidence type="ECO:0000256" key="6">
    <source>
        <dbReference type="ARBA" id="ARBA00022737"/>
    </source>
</evidence>
<dbReference type="InterPro" id="IPR046342">
    <property type="entry name" value="CBS_dom_sf"/>
</dbReference>
<evidence type="ECO:0000256" key="12">
    <source>
        <dbReference type="ARBA" id="ARBA00039818"/>
    </source>
</evidence>
<evidence type="ECO:0000256" key="10">
    <source>
        <dbReference type="ARBA" id="ARBA00037177"/>
    </source>
</evidence>
<keyword evidence="2" id="KW-0813">Transport</keyword>
<dbReference type="Proteomes" id="UP000289216">
    <property type="component" value="Unassembled WGS sequence"/>
</dbReference>
<name>A0A4Q2L021_9FUSO</name>
<dbReference type="PANTHER" id="PTHR22777:SF16">
    <property type="entry name" value="POLYAMINE EXPORT PROTEIN"/>
    <property type="match status" value="1"/>
</dbReference>
<evidence type="ECO:0000256" key="5">
    <source>
        <dbReference type="ARBA" id="ARBA00022692"/>
    </source>
</evidence>
<evidence type="ECO:0000259" key="17">
    <source>
        <dbReference type="PROSITE" id="PS51846"/>
    </source>
</evidence>
<feature type="domain" description="CBS" evidence="16">
    <location>
        <begin position="214"/>
        <end position="274"/>
    </location>
</feature>
<evidence type="ECO:0000256" key="2">
    <source>
        <dbReference type="ARBA" id="ARBA00022448"/>
    </source>
</evidence>
<evidence type="ECO:0000256" key="8">
    <source>
        <dbReference type="ARBA" id="ARBA00023122"/>
    </source>
</evidence>
<dbReference type="EMBL" id="SBAP01000006">
    <property type="protein sequence ID" value="RXZ70687.1"/>
    <property type="molecule type" value="Genomic_DNA"/>
</dbReference>
<evidence type="ECO:0000313" key="18">
    <source>
        <dbReference type="EMBL" id="RXZ70687.1"/>
    </source>
</evidence>
<dbReference type="PROSITE" id="PS51846">
    <property type="entry name" value="CNNM"/>
    <property type="match status" value="1"/>
</dbReference>
<keyword evidence="4" id="KW-0997">Cell inner membrane</keyword>
<dbReference type="InterPro" id="IPR000644">
    <property type="entry name" value="CBS_dom"/>
</dbReference>
<dbReference type="SUPFAM" id="SSF54631">
    <property type="entry name" value="CBS-domain pair"/>
    <property type="match status" value="1"/>
</dbReference>
<proteinExistence type="inferred from homology"/>
<dbReference type="CDD" id="cd04590">
    <property type="entry name" value="CBS_pair_CorC_HlyC_assoc"/>
    <property type="match status" value="1"/>
</dbReference>
<evidence type="ECO:0000313" key="19">
    <source>
        <dbReference type="Proteomes" id="UP000289216"/>
    </source>
</evidence>
<dbReference type="Pfam" id="PF03471">
    <property type="entry name" value="CorC_HlyC"/>
    <property type="match status" value="1"/>
</dbReference>
<evidence type="ECO:0000256" key="11">
    <source>
        <dbReference type="ARBA" id="ARBA00038280"/>
    </source>
</evidence>
<comment type="subcellular location">
    <subcellularLocation>
        <location evidence="1">Cell inner membrane</location>
        <topology evidence="1">Multi-pass membrane protein</topology>
    </subcellularLocation>
</comment>
<organism evidence="18 19">
    <name type="scientific">Fusobacterium necrophorum</name>
    <dbReference type="NCBI Taxonomy" id="859"/>
    <lineage>
        <taxon>Bacteria</taxon>
        <taxon>Fusobacteriati</taxon>
        <taxon>Fusobacteriota</taxon>
        <taxon>Fusobacteriia</taxon>
        <taxon>Fusobacteriales</taxon>
        <taxon>Fusobacteriaceae</taxon>
        <taxon>Fusobacterium</taxon>
    </lineage>
</organism>
<keyword evidence="9 14" id="KW-0472">Membrane</keyword>
<dbReference type="SMART" id="SM01091">
    <property type="entry name" value="CorC_HlyC"/>
    <property type="match status" value="1"/>
</dbReference>
<keyword evidence="7 14" id="KW-1133">Transmembrane helix</keyword>
<evidence type="ECO:0000259" key="16">
    <source>
        <dbReference type="PROSITE" id="PS51371"/>
    </source>
</evidence>
<dbReference type="InterPro" id="IPR002550">
    <property type="entry name" value="CNNM"/>
</dbReference>
<dbReference type="InterPro" id="IPR005170">
    <property type="entry name" value="Transptr-assoc_dom"/>
</dbReference>
<keyword evidence="6" id="KW-0677">Repeat</keyword>
<dbReference type="SUPFAM" id="SSF56176">
    <property type="entry name" value="FAD-binding/transporter-associated domain-like"/>
    <property type="match status" value="1"/>
</dbReference>
<evidence type="ECO:0000256" key="13">
    <source>
        <dbReference type="PROSITE-ProRule" id="PRU00703"/>
    </source>
</evidence>
<dbReference type="Pfam" id="PF01595">
    <property type="entry name" value="CNNM"/>
    <property type="match status" value="1"/>
</dbReference>
<dbReference type="AlphaFoldDB" id="A0A4Q2L021"/>
<dbReference type="Gene3D" id="3.30.465.10">
    <property type="match status" value="1"/>
</dbReference>
<dbReference type="Gene3D" id="3.10.580.10">
    <property type="entry name" value="CBS-domain"/>
    <property type="match status" value="1"/>
</dbReference>
<evidence type="ECO:0000256" key="14">
    <source>
        <dbReference type="PROSITE-ProRule" id="PRU01193"/>
    </source>
</evidence>
<keyword evidence="5 14" id="KW-0812">Transmembrane</keyword>
<evidence type="ECO:0000256" key="9">
    <source>
        <dbReference type="ARBA" id="ARBA00023136"/>
    </source>
</evidence>